<protein>
    <submittedName>
        <fullName evidence="1">Uncharacterized protein</fullName>
    </submittedName>
</protein>
<reference evidence="1" key="1">
    <citation type="submission" date="2022-07" db="EMBL/GenBank/DDBJ databases">
        <title>Identification and characterization of Bacillus thuringiensis and other Bacillus cereus group isolates from spinach by whole genome sequencing.</title>
        <authorList>
            <person name="Zao X."/>
            <person name="Zervas A."/>
            <person name="Hendriks M."/>
            <person name="Rajkovic A."/>
            <person name="Van Overbeek L."/>
            <person name="Hendriksen N.B."/>
            <person name="Uyttendaele M."/>
        </authorList>
    </citation>
    <scope>NUCLEOTIDE SEQUENCE</scope>
    <source>
        <strain evidence="1">781001F-1</strain>
    </source>
</reference>
<evidence type="ECO:0000313" key="1">
    <source>
        <dbReference type="EMBL" id="MCQ6288191.1"/>
    </source>
</evidence>
<gene>
    <name evidence="1" type="ORF">NPM19_26545</name>
</gene>
<comment type="caution">
    <text evidence="1">The sequence shown here is derived from an EMBL/GenBank/DDBJ whole genome shotgun (WGS) entry which is preliminary data.</text>
</comment>
<dbReference type="AlphaFoldDB" id="A0AAW5L1T8"/>
<evidence type="ECO:0000313" key="2">
    <source>
        <dbReference type="Proteomes" id="UP001204643"/>
    </source>
</evidence>
<accession>A0AAW5L1T8</accession>
<dbReference type="Proteomes" id="UP001204643">
    <property type="component" value="Unassembled WGS sequence"/>
</dbReference>
<name>A0AAW5L1T8_BACCE</name>
<dbReference type="EMBL" id="JANHEB010000061">
    <property type="protein sequence ID" value="MCQ6288191.1"/>
    <property type="molecule type" value="Genomic_DNA"/>
</dbReference>
<proteinExistence type="predicted"/>
<sequence>MSQVISLQRLQRPLNSSDAVNKFKHTPEYITDIYSAFQTFGTCI</sequence>
<organism evidence="1 2">
    <name type="scientific">Bacillus cereus</name>
    <dbReference type="NCBI Taxonomy" id="1396"/>
    <lineage>
        <taxon>Bacteria</taxon>
        <taxon>Bacillati</taxon>
        <taxon>Bacillota</taxon>
        <taxon>Bacilli</taxon>
        <taxon>Bacillales</taxon>
        <taxon>Bacillaceae</taxon>
        <taxon>Bacillus</taxon>
        <taxon>Bacillus cereus group</taxon>
    </lineage>
</organism>